<protein>
    <submittedName>
        <fullName evidence="1">Uncharacterized protein</fullName>
    </submittedName>
</protein>
<dbReference type="EMBL" id="CAXIEN010000425">
    <property type="protein sequence ID" value="CAL1297468.1"/>
    <property type="molecule type" value="Genomic_DNA"/>
</dbReference>
<proteinExistence type="predicted"/>
<evidence type="ECO:0000313" key="1">
    <source>
        <dbReference type="EMBL" id="CAL1297468.1"/>
    </source>
</evidence>
<comment type="caution">
    <text evidence="1">The sequence shown here is derived from an EMBL/GenBank/DDBJ whole genome shotgun (WGS) entry which is preliminary data.</text>
</comment>
<gene>
    <name evidence="1" type="ORF">LARSCL_LOCUS20314</name>
</gene>
<sequence>MNHTEVPTLLNIAALKTAILFYNDFEVREFAKLVNFEDFNEEWKQLMHNKASVLHIPSHLHKKVATIASRVGIYIRDKNIQFHEMHWEVSLMFGRHCQCLKGLLPSSYRWTTNACIDVPRTVQALVQDQRVDLAFRFILSCEYLLGIEAALLWNQMPKTMKSRFFERDLMYKLKGWINGLLKVSDIKLRCYICKRGVNHFSFEFIKRYMNFYNEDGLACRLEASTVEFLIARNMLGLCFICKRCVDKCVFEICTDSEFVNFVFRKIEEKWKCHPEFQEKIHHVSGIPSRWNLDVATRAKCLQQLDSDLGFTYQRISRQSVFENSVFSSFKMAGQIFMDSVNSLWFSIKERMFT</sequence>
<keyword evidence="2" id="KW-1185">Reference proteome</keyword>
<reference evidence="1 2" key="1">
    <citation type="submission" date="2024-04" db="EMBL/GenBank/DDBJ databases">
        <authorList>
            <person name="Rising A."/>
            <person name="Reimegard J."/>
            <person name="Sonavane S."/>
            <person name="Akerstrom W."/>
            <person name="Nylinder S."/>
            <person name="Hedman E."/>
            <person name="Kallberg Y."/>
        </authorList>
    </citation>
    <scope>NUCLEOTIDE SEQUENCE [LARGE SCALE GENOMIC DNA]</scope>
</reference>
<dbReference type="Proteomes" id="UP001497382">
    <property type="component" value="Unassembled WGS sequence"/>
</dbReference>
<evidence type="ECO:0000313" key="2">
    <source>
        <dbReference type="Proteomes" id="UP001497382"/>
    </source>
</evidence>
<name>A0AAV2BQ51_9ARAC</name>
<dbReference type="AlphaFoldDB" id="A0AAV2BQ51"/>
<accession>A0AAV2BQ51</accession>
<organism evidence="1 2">
    <name type="scientific">Larinioides sclopetarius</name>
    <dbReference type="NCBI Taxonomy" id="280406"/>
    <lineage>
        <taxon>Eukaryota</taxon>
        <taxon>Metazoa</taxon>
        <taxon>Ecdysozoa</taxon>
        <taxon>Arthropoda</taxon>
        <taxon>Chelicerata</taxon>
        <taxon>Arachnida</taxon>
        <taxon>Araneae</taxon>
        <taxon>Araneomorphae</taxon>
        <taxon>Entelegynae</taxon>
        <taxon>Araneoidea</taxon>
        <taxon>Araneidae</taxon>
        <taxon>Larinioides</taxon>
    </lineage>
</organism>